<comment type="caution">
    <text evidence="2">The sequence shown here is derived from an EMBL/GenBank/DDBJ whole genome shotgun (WGS) entry which is preliminary data.</text>
</comment>
<keyword evidence="3" id="KW-1185">Reference proteome</keyword>
<dbReference type="Proteomes" id="UP001236369">
    <property type="component" value="Unassembled WGS sequence"/>
</dbReference>
<proteinExistence type="predicted"/>
<dbReference type="EMBL" id="JAUSVV010000003">
    <property type="protein sequence ID" value="MDQ0442377.1"/>
    <property type="molecule type" value="Genomic_DNA"/>
</dbReference>
<reference evidence="2 3" key="1">
    <citation type="submission" date="2023-07" db="EMBL/GenBank/DDBJ databases">
        <title>Genomic Encyclopedia of Type Strains, Phase IV (KMG-IV): sequencing the most valuable type-strain genomes for metagenomic binning, comparative biology and taxonomic classification.</title>
        <authorList>
            <person name="Goeker M."/>
        </authorList>
    </citation>
    <scope>NUCLEOTIDE SEQUENCE [LARGE SCALE GENOMIC DNA]</scope>
    <source>
        <strain evidence="2 3">DSM 19562</strain>
    </source>
</reference>
<feature type="chain" id="PRO_5045726487" evidence="1">
    <location>
        <begin position="25"/>
        <end position="79"/>
    </location>
</feature>
<evidence type="ECO:0000313" key="3">
    <source>
        <dbReference type="Proteomes" id="UP001236369"/>
    </source>
</evidence>
<protein>
    <submittedName>
        <fullName evidence="2">NifB/MoaA-like Fe-S oxidoreductase</fullName>
    </submittedName>
</protein>
<sequence length="79" mass="8303">MRTILFIASSAFAAATFAAGVASADDRISVTPPISREHAREIRTVHPAGELTVTPQPVPAVKAQSPFSAAATRVEFANR</sequence>
<gene>
    <name evidence="2" type="ORF">QO016_001871</name>
</gene>
<name>A0ABU0HK88_9HYPH</name>
<evidence type="ECO:0000256" key="1">
    <source>
        <dbReference type="SAM" id="SignalP"/>
    </source>
</evidence>
<feature type="signal peptide" evidence="1">
    <location>
        <begin position="1"/>
        <end position="24"/>
    </location>
</feature>
<accession>A0ABU0HK88</accession>
<dbReference type="RefSeq" id="WP_238248071.1">
    <property type="nucleotide sequence ID" value="NZ_BPQX01000015.1"/>
</dbReference>
<keyword evidence="1" id="KW-0732">Signal</keyword>
<evidence type="ECO:0000313" key="2">
    <source>
        <dbReference type="EMBL" id="MDQ0442377.1"/>
    </source>
</evidence>
<organism evidence="2 3">
    <name type="scientific">Methylobacterium persicinum</name>
    <dbReference type="NCBI Taxonomy" id="374426"/>
    <lineage>
        <taxon>Bacteria</taxon>
        <taxon>Pseudomonadati</taxon>
        <taxon>Pseudomonadota</taxon>
        <taxon>Alphaproteobacteria</taxon>
        <taxon>Hyphomicrobiales</taxon>
        <taxon>Methylobacteriaceae</taxon>
        <taxon>Methylobacterium</taxon>
    </lineage>
</organism>